<proteinExistence type="predicted"/>
<sequence length="111" mass="11570">MIGGKPGAVLQLAEGYEGQVGGKNQALGILQIDIDVVDIGPCIGGGGEERADETDLPVVIQIDPASFSKHPLKACHHLGIGAEHQAEAVHLVQYDVVVGPNLTKLLVCLQD</sequence>
<accession>A0A644X2D8</accession>
<dbReference type="AlphaFoldDB" id="A0A644X2D8"/>
<comment type="caution">
    <text evidence="1">The sequence shown here is derived from an EMBL/GenBank/DDBJ whole genome shotgun (WGS) entry which is preliminary data.</text>
</comment>
<dbReference type="EMBL" id="VSSQ01001437">
    <property type="protein sequence ID" value="MPM08324.1"/>
    <property type="molecule type" value="Genomic_DNA"/>
</dbReference>
<organism evidence="1">
    <name type="scientific">bioreactor metagenome</name>
    <dbReference type="NCBI Taxonomy" id="1076179"/>
    <lineage>
        <taxon>unclassified sequences</taxon>
        <taxon>metagenomes</taxon>
        <taxon>ecological metagenomes</taxon>
    </lineage>
</organism>
<gene>
    <name evidence="1" type="ORF">SDC9_54636</name>
</gene>
<evidence type="ECO:0000313" key="1">
    <source>
        <dbReference type="EMBL" id="MPM08324.1"/>
    </source>
</evidence>
<protein>
    <submittedName>
        <fullName evidence="1">Uncharacterized protein</fullName>
    </submittedName>
</protein>
<reference evidence="1" key="1">
    <citation type="submission" date="2019-08" db="EMBL/GenBank/DDBJ databases">
        <authorList>
            <person name="Kucharzyk K."/>
            <person name="Murdoch R.W."/>
            <person name="Higgins S."/>
            <person name="Loffler F."/>
        </authorList>
    </citation>
    <scope>NUCLEOTIDE SEQUENCE</scope>
</reference>
<name>A0A644X2D8_9ZZZZ</name>